<name>A0ABX7PTG2_9BACT</name>
<comment type="cofactor">
    <cofactor evidence="1">
        <name>pyridoxal 5'-phosphate</name>
        <dbReference type="ChEBI" id="CHEBI:597326"/>
    </cofactor>
</comment>
<accession>A0ABX7PTG2</accession>
<dbReference type="SUPFAM" id="SSF53383">
    <property type="entry name" value="PLP-dependent transferases"/>
    <property type="match status" value="1"/>
</dbReference>
<keyword evidence="6" id="KW-0408">Iron</keyword>
<comment type="catalytic activity">
    <reaction evidence="8">
        <text>(sulfur carrier)-H + L-cysteine = (sulfur carrier)-SH + L-alanine</text>
        <dbReference type="Rhea" id="RHEA:43892"/>
        <dbReference type="Rhea" id="RHEA-COMP:14737"/>
        <dbReference type="Rhea" id="RHEA-COMP:14739"/>
        <dbReference type="ChEBI" id="CHEBI:29917"/>
        <dbReference type="ChEBI" id="CHEBI:35235"/>
        <dbReference type="ChEBI" id="CHEBI:57972"/>
        <dbReference type="ChEBI" id="CHEBI:64428"/>
        <dbReference type="EC" id="2.8.1.7"/>
    </reaction>
</comment>
<proteinExistence type="inferred from homology"/>
<dbReference type="PIRSF" id="PIRSF005572">
    <property type="entry name" value="NifS"/>
    <property type="match status" value="1"/>
</dbReference>
<keyword evidence="3" id="KW-0808">Transferase</keyword>
<dbReference type="Proteomes" id="UP000663088">
    <property type="component" value="Chromosome"/>
</dbReference>
<dbReference type="Gene3D" id="3.40.640.10">
    <property type="entry name" value="Type I PLP-dependent aspartate aminotransferase-like (Major domain)"/>
    <property type="match status" value="1"/>
</dbReference>
<dbReference type="InterPro" id="IPR000192">
    <property type="entry name" value="Aminotrans_V_dom"/>
</dbReference>
<evidence type="ECO:0000256" key="3">
    <source>
        <dbReference type="ARBA" id="ARBA00022679"/>
    </source>
</evidence>
<dbReference type="RefSeq" id="WP_206843698.1">
    <property type="nucleotide sequence ID" value="NZ_CP065956.1"/>
</dbReference>
<dbReference type="InterPro" id="IPR015421">
    <property type="entry name" value="PyrdxlP-dep_Trfase_major"/>
</dbReference>
<reference evidence="10 11" key="1">
    <citation type="submission" date="2020-12" db="EMBL/GenBank/DDBJ databases">
        <authorList>
            <person name="Awala S.I."/>
            <person name="Gwak J.-H."/>
            <person name="Kim S.-J."/>
            <person name="Rhee S.-K."/>
        </authorList>
    </citation>
    <scope>NUCLEOTIDE SEQUENCE [LARGE SCALE GENOMIC DNA]</scope>
    <source>
        <strain evidence="10 11">IT5</strain>
    </source>
</reference>
<comment type="similarity">
    <text evidence="2">Belongs to the class-V pyridoxal-phosphate-dependent aminotransferase family. NifS/IscS subfamily.</text>
</comment>
<dbReference type="Pfam" id="PF00266">
    <property type="entry name" value="Aminotran_5"/>
    <property type="match status" value="1"/>
</dbReference>
<evidence type="ECO:0000259" key="9">
    <source>
        <dbReference type="Pfam" id="PF00266"/>
    </source>
</evidence>
<organism evidence="10 11">
    <name type="scientific">Candidatus Methylacidiphilum infernorum</name>
    <dbReference type="NCBI Taxonomy" id="511746"/>
    <lineage>
        <taxon>Bacteria</taxon>
        <taxon>Pseudomonadati</taxon>
        <taxon>Verrucomicrobiota</taxon>
        <taxon>Methylacidiphilae</taxon>
        <taxon>Methylacidiphilales</taxon>
        <taxon>Methylacidiphilaceae</taxon>
        <taxon>Methylacidiphilum (ex Ratnadevi et al. 2023)</taxon>
    </lineage>
</organism>
<keyword evidence="11" id="KW-1185">Reference proteome</keyword>
<keyword evidence="7" id="KW-0411">Iron-sulfur</keyword>
<dbReference type="PANTHER" id="PTHR11601">
    <property type="entry name" value="CYSTEINE DESULFURYLASE FAMILY MEMBER"/>
    <property type="match status" value="1"/>
</dbReference>
<evidence type="ECO:0000256" key="2">
    <source>
        <dbReference type="ARBA" id="ARBA00006490"/>
    </source>
</evidence>
<dbReference type="InterPro" id="IPR015424">
    <property type="entry name" value="PyrdxlP-dep_Trfase"/>
</dbReference>
<keyword evidence="4" id="KW-0479">Metal-binding</keyword>
<evidence type="ECO:0000256" key="4">
    <source>
        <dbReference type="ARBA" id="ARBA00022723"/>
    </source>
</evidence>
<evidence type="ECO:0000256" key="1">
    <source>
        <dbReference type="ARBA" id="ARBA00001933"/>
    </source>
</evidence>
<evidence type="ECO:0000256" key="8">
    <source>
        <dbReference type="ARBA" id="ARBA00050776"/>
    </source>
</evidence>
<keyword evidence="5" id="KW-0663">Pyridoxal phosphate</keyword>
<gene>
    <name evidence="10" type="ORF">EM20IM_05490</name>
</gene>
<dbReference type="InterPro" id="IPR015422">
    <property type="entry name" value="PyrdxlP-dep_Trfase_small"/>
</dbReference>
<evidence type="ECO:0000313" key="11">
    <source>
        <dbReference type="Proteomes" id="UP000663088"/>
    </source>
</evidence>
<protein>
    <submittedName>
        <fullName evidence="10">Cysteine desulfurase</fullName>
    </submittedName>
</protein>
<dbReference type="EMBL" id="CP065956">
    <property type="protein sequence ID" value="QSR85973.1"/>
    <property type="molecule type" value="Genomic_DNA"/>
</dbReference>
<evidence type="ECO:0000256" key="6">
    <source>
        <dbReference type="ARBA" id="ARBA00023004"/>
    </source>
</evidence>
<dbReference type="Gene3D" id="3.90.1150.10">
    <property type="entry name" value="Aspartate Aminotransferase, domain 1"/>
    <property type="match status" value="1"/>
</dbReference>
<dbReference type="Gene3D" id="1.10.260.50">
    <property type="match status" value="1"/>
</dbReference>
<dbReference type="InterPro" id="IPR016454">
    <property type="entry name" value="Cysteine_dSase"/>
</dbReference>
<feature type="domain" description="Aminotransferase class V" evidence="9">
    <location>
        <begin position="4"/>
        <end position="361"/>
    </location>
</feature>
<evidence type="ECO:0000313" key="10">
    <source>
        <dbReference type="EMBL" id="QSR85973.1"/>
    </source>
</evidence>
<dbReference type="PANTHER" id="PTHR11601:SF34">
    <property type="entry name" value="CYSTEINE DESULFURASE"/>
    <property type="match status" value="1"/>
</dbReference>
<sequence>MKRIYLDYNASTPLDPRVSEEMISWMEAWGNPSSIHEEGRKLRFAIEQAREKVAKLLGVKSKEIIFTSGGSESDSLALMGIAYGNNDKKRNHFIISAIEHHAVLETAAALKTRGYEVTFVSPTREGIVDCQKIASFLSDRTLLVSVQSANNETGVCQPIEQIAELCKQKGIFFHSDVIQSVGKVPLNFKELSMASLSAHKFYGPKGVGILYVKEGTPFEKMIFGGSQEKGKRGGTENILGIVGLAKALEISLSEMEFQGKRQFQLIEKLWDSLADLPGIERVGDPLRRVPNTLLVTFTSLRGHDLLIGLDLAGIAASSGSACMSGTIQPSHVLMAMGYDPQRASSSLRLSIGKYTDEEEISESAQRIKKVVLEQLNYYPKKEIVLL</sequence>
<evidence type="ECO:0000256" key="5">
    <source>
        <dbReference type="ARBA" id="ARBA00022898"/>
    </source>
</evidence>
<evidence type="ECO:0000256" key="7">
    <source>
        <dbReference type="ARBA" id="ARBA00023014"/>
    </source>
</evidence>